<sequence>MILLNCLVICLCILSCGAQDNFLDKLISEILKTDDAASSSSPSLNPYPDPPLPPISVVNPEDSSGNTGSENEGSGSARYQSCGDQKECVPRVLCANNAINNDGEGIVRRYRSPCQNFLDLCCHISNKRTNPISK</sequence>
<proteinExistence type="predicted"/>
<protein>
    <submittedName>
        <fullName evidence="4">Uncharacterized protein, isoform A</fullName>
    </submittedName>
    <submittedName>
        <fullName evidence="5">Uncharacterized protein, isoform B</fullName>
    </submittedName>
</protein>
<feature type="domain" description="PPAF-2-like Clip" evidence="3">
    <location>
        <begin position="78"/>
        <end position="123"/>
    </location>
</feature>
<keyword evidence="6" id="KW-1185">Reference proteome</keyword>
<evidence type="ECO:0000259" key="3">
    <source>
        <dbReference type="Pfam" id="PF18322"/>
    </source>
</evidence>
<reference evidence="4" key="1">
    <citation type="submission" date="2006-01" db="EMBL/GenBank/DDBJ databases">
        <title>The Genome of Drosophila yakuba.</title>
        <authorList>
            <consortium name="The Drosophila yakuba Sequencing Consortium"/>
        </authorList>
    </citation>
    <scope>NUCLEOTIDE SEQUENCE</scope>
    <source>
        <strain evidence="4">Tai18E2</strain>
    </source>
</reference>
<feature type="compositionally biased region" description="Pro residues" evidence="1">
    <location>
        <begin position="45"/>
        <end position="54"/>
    </location>
</feature>
<reference evidence="4 6" key="2">
    <citation type="journal article" date="2007" name="Nature">
        <title>Evolution of genes and genomes on the Drosophila phylogeny.</title>
        <authorList>
            <consortium name="Drosophila 12 Genomes Consortium"/>
            <person name="Clark A.G."/>
            <person name="Eisen M.B."/>
            <person name="Smith D.R."/>
            <person name="Bergman C.M."/>
            <person name="Oliver B."/>
            <person name="Markow T.A."/>
            <person name="Kaufman T.C."/>
            <person name="Kellis M."/>
            <person name="Gelbart W."/>
            <person name="Iyer V.N."/>
            <person name="Pollard D.A."/>
            <person name="Sackton T.B."/>
            <person name="Larracuente A.M."/>
            <person name="Singh N.D."/>
            <person name="Abad J.P."/>
            <person name="Abt D.N."/>
            <person name="Adryan B."/>
            <person name="Aguade M."/>
            <person name="Akashi H."/>
            <person name="Anderson W.W."/>
            <person name="Aquadro C.F."/>
            <person name="Ardell D.H."/>
            <person name="Arguello R."/>
            <person name="Artieri C.G."/>
            <person name="Barbash D.A."/>
            <person name="Barker D."/>
            <person name="Barsanti P."/>
            <person name="Batterham P."/>
            <person name="Batzoglou S."/>
            <person name="Begun D."/>
            <person name="Bhutkar A."/>
            <person name="Blanco E."/>
            <person name="Bosak S.A."/>
            <person name="Bradley R.K."/>
            <person name="Brand A.D."/>
            <person name="Brent M.R."/>
            <person name="Brooks A.N."/>
            <person name="Brown R.H."/>
            <person name="Butlin R.K."/>
            <person name="Caggese C."/>
            <person name="Calvi B.R."/>
            <person name="Bernardo de Carvalho A."/>
            <person name="Caspi A."/>
            <person name="Castrezana S."/>
            <person name="Celniker S.E."/>
            <person name="Chang J.L."/>
            <person name="Chapple C."/>
            <person name="Chatterji S."/>
            <person name="Chinwalla A."/>
            <person name="Civetta A."/>
            <person name="Clifton S.W."/>
            <person name="Comeron J.M."/>
            <person name="Costello J.C."/>
            <person name="Coyne J.A."/>
            <person name="Daub J."/>
            <person name="David R.G."/>
            <person name="Delcher A.L."/>
            <person name="Delehaunty K."/>
            <person name="Do C.B."/>
            <person name="Ebling H."/>
            <person name="Edwards K."/>
            <person name="Eickbush T."/>
            <person name="Evans J.D."/>
            <person name="Filipski A."/>
            <person name="Findeiss S."/>
            <person name="Freyhult E."/>
            <person name="Fulton L."/>
            <person name="Fulton R."/>
            <person name="Garcia A.C."/>
            <person name="Gardiner A."/>
            <person name="Garfield D.A."/>
            <person name="Garvin B.E."/>
            <person name="Gibson G."/>
            <person name="Gilbert D."/>
            <person name="Gnerre S."/>
            <person name="Godfrey J."/>
            <person name="Good R."/>
            <person name="Gotea V."/>
            <person name="Gravely B."/>
            <person name="Greenberg A.J."/>
            <person name="Griffiths-Jones S."/>
            <person name="Gross S."/>
            <person name="Guigo R."/>
            <person name="Gustafson E.A."/>
            <person name="Haerty W."/>
            <person name="Hahn M.W."/>
            <person name="Halligan D.L."/>
            <person name="Halpern A.L."/>
            <person name="Halter G.M."/>
            <person name="Han M.V."/>
            <person name="Heger A."/>
            <person name="Hillier L."/>
            <person name="Hinrichs A.S."/>
            <person name="Holmes I."/>
            <person name="Hoskins R.A."/>
            <person name="Hubisz M.J."/>
            <person name="Hultmark D."/>
            <person name="Huntley M.A."/>
            <person name="Jaffe D.B."/>
            <person name="Jagadeeshan S."/>
            <person name="Jeck W.R."/>
            <person name="Johnson J."/>
            <person name="Jones C.D."/>
            <person name="Jordan W.C."/>
            <person name="Karpen G.H."/>
            <person name="Kataoka E."/>
            <person name="Keightley P.D."/>
            <person name="Kheradpour P."/>
            <person name="Kirkness E.F."/>
            <person name="Koerich L.B."/>
            <person name="Kristiansen K."/>
            <person name="Kudrna D."/>
            <person name="Kulathinal R.J."/>
            <person name="Kumar S."/>
            <person name="Kwok R."/>
            <person name="Lander E."/>
            <person name="Langley C.H."/>
            <person name="Lapoint R."/>
            <person name="Lazzaro B.P."/>
            <person name="Lee S.J."/>
            <person name="Levesque L."/>
            <person name="Li R."/>
            <person name="Lin C.F."/>
            <person name="Lin M.F."/>
            <person name="Lindblad-Toh K."/>
            <person name="Llopart A."/>
            <person name="Long M."/>
            <person name="Low L."/>
            <person name="Lozovsky E."/>
            <person name="Lu J."/>
            <person name="Luo M."/>
            <person name="Machado C.A."/>
            <person name="Makalowski W."/>
            <person name="Marzo M."/>
            <person name="Matsuda M."/>
            <person name="Matzkin L."/>
            <person name="McAllister B."/>
            <person name="McBride C.S."/>
            <person name="McKernan B."/>
            <person name="McKernan K."/>
            <person name="Mendez-Lago M."/>
            <person name="Minx P."/>
            <person name="Mollenhauer M.U."/>
            <person name="Montooth K."/>
            <person name="Mount S.M."/>
            <person name="Mu X."/>
            <person name="Myers E."/>
            <person name="Negre B."/>
            <person name="Newfeld S."/>
            <person name="Nielsen R."/>
            <person name="Noor M.A."/>
            <person name="O'Grady P."/>
            <person name="Pachter L."/>
            <person name="Papaceit M."/>
            <person name="Parisi M.J."/>
            <person name="Parisi M."/>
            <person name="Parts L."/>
            <person name="Pedersen J.S."/>
            <person name="Pesole G."/>
            <person name="Phillippy A.M."/>
            <person name="Ponting C.P."/>
            <person name="Pop M."/>
            <person name="Porcelli D."/>
            <person name="Powell J.R."/>
            <person name="Prohaska S."/>
            <person name="Pruitt K."/>
            <person name="Puig M."/>
            <person name="Quesneville H."/>
            <person name="Ram K.R."/>
            <person name="Rand D."/>
            <person name="Rasmussen M.D."/>
            <person name="Reed L.K."/>
            <person name="Reenan R."/>
            <person name="Reily A."/>
            <person name="Remington K.A."/>
            <person name="Rieger T.T."/>
            <person name="Ritchie M.G."/>
            <person name="Robin C."/>
            <person name="Rogers Y.H."/>
            <person name="Rohde C."/>
            <person name="Rozas J."/>
            <person name="Rubenfield M.J."/>
            <person name="Ruiz A."/>
            <person name="Russo S."/>
            <person name="Salzberg S.L."/>
            <person name="Sanchez-Gracia A."/>
            <person name="Saranga D.J."/>
            <person name="Sato H."/>
            <person name="Schaeffer S.W."/>
            <person name="Schatz M.C."/>
            <person name="Schlenke T."/>
            <person name="Schwartz R."/>
            <person name="Segarra C."/>
            <person name="Singh R.S."/>
            <person name="Sirot L."/>
            <person name="Sirota M."/>
            <person name="Sisneros N.B."/>
            <person name="Smith C.D."/>
            <person name="Smith T.F."/>
            <person name="Spieth J."/>
            <person name="Stage D.E."/>
            <person name="Stark A."/>
            <person name="Stephan W."/>
            <person name="Strausberg R.L."/>
            <person name="Strempel S."/>
            <person name="Sturgill D."/>
            <person name="Sutton G."/>
            <person name="Sutton G.G."/>
            <person name="Tao W."/>
            <person name="Teichmann S."/>
            <person name="Tobari Y.N."/>
            <person name="Tomimura Y."/>
            <person name="Tsolas J.M."/>
            <person name="Valente V.L."/>
            <person name="Venter E."/>
            <person name="Venter J.C."/>
            <person name="Vicario S."/>
            <person name="Vieira F.G."/>
            <person name="Vilella A.J."/>
            <person name="Villasante A."/>
            <person name="Walenz B."/>
            <person name="Wang J."/>
            <person name="Wasserman M."/>
            <person name="Watts T."/>
            <person name="Wilson D."/>
            <person name="Wilson R.K."/>
            <person name="Wing R.A."/>
            <person name="Wolfner M.F."/>
            <person name="Wong A."/>
            <person name="Wong G.K."/>
            <person name="Wu C.I."/>
            <person name="Wu G."/>
            <person name="Yamamoto D."/>
            <person name="Yang H.P."/>
            <person name="Yang S.P."/>
            <person name="Yorke J.A."/>
            <person name="Yoshida K."/>
            <person name="Zdobnov E."/>
            <person name="Zhang P."/>
            <person name="Zhang Y."/>
            <person name="Zimin A.V."/>
            <person name="Baldwin J."/>
            <person name="Abdouelleil A."/>
            <person name="Abdulkadir J."/>
            <person name="Abebe A."/>
            <person name="Abera B."/>
            <person name="Abreu J."/>
            <person name="Acer S.C."/>
            <person name="Aftuck L."/>
            <person name="Alexander A."/>
            <person name="An P."/>
            <person name="Anderson E."/>
            <person name="Anderson S."/>
            <person name="Arachi H."/>
            <person name="Azer M."/>
            <person name="Bachantsang P."/>
            <person name="Barry A."/>
            <person name="Bayul T."/>
            <person name="Berlin A."/>
            <person name="Bessette D."/>
            <person name="Bloom T."/>
            <person name="Blye J."/>
            <person name="Boguslavskiy L."/>
            <person name="Bonnet C."/>
            <person name="Boukhgalter B."/>
            <person name="Bourzgui I."/>
            <person name="Brown A."/>
            <person name="Cahill P."/>
            <person name="Channer S."/>
            <person name="Cheshatsang Y."/>
            <person name="Chuda L."/>
            <person name="Citroen M."/>
            <person name="Collymore A."/>
            <person name="Cooke P."/>
            <person name="Costello M."/>
            <person name="D'Aco K."/>
            <person name="Daza R."/>
            <person name="De Haan G."/>
            <person name="DeGray S."/>
            <person name="DeMaso C."/>
            <person name="Dhargay N."/>
            <person name="Dooley K."/>
            <person name="Dooley E."/>
            <person name="Doricent M."/>
            <person name="Dorje P."/>
            <person name="Dorjee K."/>
            <person name="Dupes A."/>
            <person name="Elong R."/>
            <person name="Falk J."/>
            <person name="Farina A."/>
            <person name="Faro S."/>
            <person name="Ferguson D."/>
            <person name="Fisher S."/>
            <person name="Foley C.D."/>
            <person name="Franke A."/>
            <person name="Friedrich D."/>
            <person name="Gadbois L."/>
            <person name="Gearin G."/>
            <person name="Gearin C.R."/>
            <person name="Giannoukos G."/>
            <person name="Goode T."/>
            <person name="Graham J."/>
            <person name="Grandbois E."/>
            <person name="Grewal S."/>
            <person name="Gyaltsen K."/>
            <person name="Hafez N."/>
            <person name="Hagos B."/>
            <person name="Hall J."/>
            <person name="Henson C."/>
            <person name="Hollinger A."/>
            <person name="Honan T."/>
            <person name="Huard M.D."/>
            <person name="Hughes L."/>
            <person name="Hurhula B."/>
            <person name="Husby M.E."/>
            <person name="Kamat A."/>
            <person name="Kanga B."/>
            <person name="Kashin S."/>
            <person name="Khazanovich D."/>
            <person name="Kisner P."/>
            <person name="Lance K."/>
            <person name="Lara M."/>
            <person name="Lee W."/>
            <person name="Lennon N."/>
            <person name="Letendre F."/>
            <person name="LeVine R."/>
            <person name="Lipovsky A."/>
            <person name="Liu X."/>
            <person name="Liu J."/>
            <person name="Liu S."/>
            <person name="Lokyitsang T."/>
            <person name="Lokyitsang Y."/>
            <person name="Lubonja R."/>
            <person name="Lui A."/>
            <person name="MacDonald P."/>
            <person name="Magnisalis V."/>
            <person name="Maru K."/>
            <person name="Matthews C."/>
            <person name="McCusker W."/>
            <person name="McDonough S."/>
            <person name="Mehta T."/>
            <person name="Meldrim J."/>
            <person name="Meneus L."/>
            <person name="Mihai O."/>
            <person name="Mihalev A."/>
            <person name="Mihova T."/>
            <person name="Mittelman R."/>
            <person name="Mlenga V."/>
            <person name="Montmayeur A."/>
            <person name="Mulrain L."/>
            <person name="Navidi A."/>
            <person name="Naylor J."/>
            <person name="Negash T."/>
            <person name="Nguyen T."/>
            <person name="Nguyen N."/>
            <person name="Nicol R."/>
            <person name="Norbu C."/>
            <person name="Norbu N."/>
            <person name="Novod N."/>
            <person name="O'Neill B."/>
            <person name="Osman S."/>
            <person name="Markiewicz E."/>
            <person name="Oyono O.L."/>
            <person name="Patti C."/>
            <person name="Phunkhang P."/>
            <person name="Pierre F."/>
            <person name="Priest M."/>
            <person name="Raghuraman S."/>
            <person name="Rege F."/>
            <person name="Reyes R."/>
            <person name="Rise C."/>
            <person name="Rogov P."/>
            <person name="Ross K."/>
            <person name="Ryan E."/>
            <person name="Settipalli S."/>
            <person name="Shea T."/>
            <person name="Sherpa N."/>
            <person name="Shi L."/>
            <person name="Shih D."/>
            <person name="Sparrow T."/>
            <person name="Spaulding J."/>
            <person name="Stalker J."/>
            <person name="Stange-Thomann N."/>
            <person name="Stavropoulos S."/>
            <person name="Stone C."/>
            <person name="Strader C."/>
            <person name="Tesfaye S."/>
            <person name="Thomson T."/>
            <person name="Thoulutsang Y."/>
            <person name="Thoulutsang D."/>
            <person name="Topham K."/>
            <person name="Topping I."/>
            <person name="Tsamla T."/>
            <person name="Vassiliev H."/>
            <person name="Vo A."/>
            <person name="Wangchuk T."/>
            <person name="Wangdi T."/>
            <person name="Weiand M."/>
            <person name="Wilkinson J."/>
            <person name="Wilson A."/>
            <person name="Yadav S."/>
            <person name="Young G."/>
            <person name="Yu Q."/>
            <person name="Zembek L."/>
            <person name="Zhong D."/>
            <person name="Zimmer A."/>
            <person name="Zwirko Z."/>
            <person name="Jaffe D.B."/>
            <person name="Alvarez P."/>
            <person name="Brockman W."/>
            <person name="Butler J."/>
            <person name="Chin C."/>
            <person name="Gnerre S."/>
            <person name="Grabherr M."/>
            <person name="Kleber M."/>
            <person name="Mauceli E."/>
            <person name="MacCallum I."/>
        </authorList>
    </citation>
    <scope>NUCLEOTIDE SEQUENCE [LARGE SCALE GENOMIC DNA]</scope>
    <source>
        <strain evidence="4">Tai18E2</strain>
        <strain evidence="6">Tai18E2 / Tucson 14021-0261.01</strain>
    </source>
</reference>
<reference evidence="4" key="4">
    <citation type="submission" date="2015-11" db="EMBL/GenBank/DDBJ databases">
        <authorList>
            <consortium name="FlyBase"/>
        </authorList>
    </citation>
    <scope>NUCLEOTIDE SEQUENCE</scope>
    <source>
        <strain evidence="4">Tai18E2</strain>
    </source>
</reference>
<evidence type="ECO:0000313" key="6">
    <source>
        <dbReference type="Proteomes" id="UP000002282"/>
    </source>
</evidence>
<organism evidence="4 6">
    <name type="scientific">Drosophila yakuba</name>
    <name type="common">Fruit fly</name>
    <dbReference type="NCBI Taxonomy" id="7245"/>
    <lineage>
        <taxon>Eukaryota</taxon>
        <taxon>Metazoa</taxon>
        <taxon>Ecdysozoa</taxon>
        <taxon>Arthropoda</taxon>
        <taxon>Hexapoda</taxon>
        <taxon>Insecta</taxon>
        <taxon>Pterygota</taxon>
        <taxon>Neoptera</taxon>
        <taxon>Endopterygota</taxon>
        <taxon>Diptera</taxon>
        <taxon>Brachycera</taxon>
        <taxon>Muscomorpha</taxon>
        <taxon>Ephydroidea</taxon>
        <taxon>Drosophilidae</taxon>
        <taxon>Drosophila</taxon>
        <taxon>Sophophora</taxon>
    </lineage>
</organism>
<evidence type="ECO:0000256" key="2">
    <source>
        <dbReference type="SAM" id="SignalP"/>
    </source>
</evidence>
<gene>
    <name evidence="4" type="primary">Dyak\GE28709</name>
    <name evidence="4" type="ORF">Dyak_GE28709</name>
</gene>
<reference evidence="4 6" key="3">
    <citation type="journal article" date="2007" name="PLoS Biol.">
        <title>Principles of genome evolution in the Drosophila melanogaster species group.</title>
        <authorList>
            <person name="Ranz J.M."/>
            <person name="Maurin D."/>
            <person name="Chan Y.S."/>
            <person name="von Grotthuss M."/>
            <person name="Hillier L.W."/>
            <person name="Roote J."/>
            <person name="Ashburner M."/>
            <person name="Bergman C.M."/>
        </authorList>
    </citation>
    <scope>NUCLEOTIDE SEQUENCE [LARGE SCALE GENOMIC DNA]</scope>
    <source>
        <strain evidence="4">Tai18E2</strain>
        <strain evidence="6">Tai18E2 / Tucson 14021-0261.01</strain>
    </source>
</reference>
<name>A0A0R1DSI3_DROYA</name>
<evidence type="ECO:0000313" key="4">
    <source>
        <dbReference type="EMBL" id="KRJ98033.1"/>
    </source>
</evidence>
<dbReference type="AlphaFoldDB" id="A0A0R1DSI3"/>
<dbReference type="EMBL" id="CM000157">
    <property type="protein sequence ID" value="KRJ98033.1"/>
    <property type="molecule type" value="Genomic_DNA"/>
</dbReference>
<keyword evidence="2" id="KW-0732">Signal</keyword>
<dbReference type="OrthoDB" id="10551620at2759"/>
<feature type="compositionally biased region" description="Low complexity" evidence="1">
    <location>
        <begin position="55"/>
        <end position="76"/>
    </location>
</feature>
<evidence type="ECO:0000256" key="1">
    <source>
        <dbReference type="SAM" id="MobiDB-lite"/>
    </source>
</evidence>
<accession>A0A0R1DSI3</accession>
<dbReference type="Pfam" id="PF18322">
    <property type="entry name" value="CLIP_1"/>
    <property type="match status" value="1"/>
</dbReference>
<evidence type="ECO:0000313" key="5">
    <source>
        <dbReference type="EMBL" id="KRJ98034.1"/>
    </source>
</evidence>
<dbReference type="KEGG" id="dya:Dyak_GE28709"/>
<dbReference type="EMBL" id="CM000157">
    <property type="protein sequence ID" value="KRJ98034.1"/>
    <property type="molecule type" value="Genomic_DNA"/>
</dbReference>
<dbReference type="InterPro" id="IPR041515">
    <property type="entry name" value="PPAF-2-like_Clip"/>
</dbReference>
<dbReference type="Proteomes" id="UP000002282">
    <property type="component" value="Chromosome 2L"/>
</dbReference>
<feature type="region of interest" description="Disordered" evidence="1">
    <location>
        <begin position="36"/>
        <end position="81"/>
    </location>
</feature>
<feature type="signal peptide" evidence="2">
    <location>
        <begin position="1"/>
        <end position="18"/>
    </location>
</feature>
<feature type="chain" id="PRO_5014238671" evidence="2">
    <location>
        <begin position="19"/>
        <end position="134"/>
    </location>
</feature>